<keyword evidence="1" id="KW-1133">Transmembrane helix</keyword>
<gene>
    <name evidence="2" type="ORF">Scep_009609</name>
</gene>
<protein>
    <submittedName>
        <fullName evidence="2">Uncharacterized protein</fullName>
    </submittedName>
</protein>
<organism evidence="2 3">
    <name type="scientific">Stephania cephalantha</name>
    <dbReference type="NCBI Taxonomy" id="152367"/>
    <lineage>
        <taxon>Eukaryota</taxon>
        <taxon>Viridiplantae</taxon>
        <taxon>Streptophyta</taxon>
        <taxon>Embryophyta</taxon>
        <taxon>Tracheophyta</taxon>
        <taxon>Spermatophyta</taxon>
        <taxon>Magnoliopsida</taxon>
        <taxon>Ranunculales</taxon>
        <taxon>Menispermaceae</taxon>
        <taxon>Menispermoideae</taxon>
        <taxon>Cissampelideae</taxon>
        <taxon>Stephania</taxon>
    </lineage>
</organism>
<accession>A0AAP0PCN7</accession>
<evidence type="ECO:0000256" key="1">
    <source>
        <dbReference type="SAM" id="Phobius"/>
    </source>
</evidence>
<sequence>MDIREDVSPSRPSPTILYQLISLSTFLYISSLFLTAFPLGSFYSDVLSHLDHLSQAQRPYLSVECDPMMVSSSGLNLLIKTEPTSFEWCWTHRVDTSKEPASQKQPIRNKCQQQSVTPVTKHHGVYPTTHIANEHNGTPKGLLHLVFVNA</sequence>
<evidence type="ECO:0000313" key="3">
    <source>
        <dbReference type="Proteomes" id="UP001419268"/>
    </source>
</evidence>
<dbReference type="Proteomes" id="UP001419268">
    <property type="component" value="Unassembled WGS sequence"/>
</dbReference>
<dbReference type="EMBL" id="JBBNAG010000004">
    <property type="protein sequence ID" value="KAK9139928.1"/>
    <property type="molecule type" value="Genomic_DNA"/>
</dbReference>
<keyword evidence="1" id="KW-0472">Membrane</keyword>
<proteinExistence type="predicted"/>
<keyword evidence="3" id="KW-1185">Reference proteome</keyword>
<comment type="caution">
    <text evidence="2">The sequence shown here is derived from an EMBL/GenBank/DDBJ whole genome shotgun (WGS) entry which is preliminary data.</text>
</comment>
<evidence type="ECO:0000313" key="2">
    <source>
        <dbReference type="EMBL" id="KAK9139928.1"/>
    </source>
</evidence>
<dbReference type="AlphaFoldDB" id="A0AAP0PCN7"/>
<keyword evidence="1" id="KW-0812">Transmembrane</keyword>
<name>A0AAP0PCN7_9MAGN</name>
<reference evidence="2 3" key="1">
    <citation type="submission" date="2024-01" db="EMBL/GenBank/DDBJ databases">
        <title>Genome assemblies of Stephania.</title>
        <authorList>
            <person name="Yang L."/>
        </authorList>
    </citation>
    <scope>NUCLEOTIDE SEQUENCE [LARGE SCALE GENOMIC DNA]</scope>
    <source>
        <strain evidence="2">JXDWG</strain>
        <tissue evidence="2">Leaf</tissue>
    </source>
</reference>
<feature type="transmembrane region" description="Helical" evidence="1">
    <location>
        <begin position="16"/>
        <end position="39"/>
    </location>
</feature>